<dbReference type="Gene3D" id="1.10.287.110">
    <property type="entry name" value="DnaJ domain"/>
    <property type="match status" value="1"/>
</dbReference>
<gene>
    <name evidence="3" type="ORF">JRO89_XS04G0290000</name>
</gene>
<name>A0ABQ8I7S1_9ROSI</name>
<proteinExistence type="predicted"/>
<sequence length="165" mass="18888">MPKRKGWRLSTSPHSRSSFLCHSLKSFLVKMSGSTLLPHHTLYFRIKSPLQKHTLIKVRTVSSIDYVKTSSLYQVLRIKETASPSEIKVAYRNLAKLYHPDAASQPNTTHHFIAIHNAYATLSDPLSRARYDLSIAHHQQATHSGINTSSQSFRSTKRWETDQCW</sequence>
<dbReference type="EMBL" id="JAFEMO010000004">
    <property type="protein sequence ID" value="KAH7572683.1"/>
    <property type="molecule type" value="Genomic_DNA"/>
</dbReference>
<evidence type="ECO:0000313" key="4">
    <source>
        <dbReference type="Proteomes" id="UP000827721"/>
    </source>
</evidence>
<dbReference type="PRINTS" id="PR00625">
    <property type="entry name" value="JDOMAIN"/>
</dbReference>
<dbReference type="SMART" id="SM00271">
    <property type="entry name" value="DnaJ"/>
    <property type="match status" value="1"/>
</dbReference>
<dbReference type="InterPro" id="IPR018253">
    <property type="entry name" value="DnaJ_domain_CS"/>
</dbReference>
<dbReference type="PROSITE" id="PS00636">
    <property type="entry name" value="DNAJ_1"/>
    <property type="match status" value="1"/>
</dbReference>
<organism evidence="3 4">
    <name type="scientific">Xanthoceras sorbifolium</name>
    <dbReference type="NCBI Taxonomy" id="99658"/>
    <lineage>
        <taxon>Eukaryota</taxon>
        <taxon>Viridiplantae</taxon>
        <taxon>Streptophyta</taxon>
        <taxon>Embryophyta</taxon>
        <taxon>Tracheophyta</taxon>
        <taxon>Spermatophyta</taxon>
        <taxon>Magnoliopsida</taxon>
        <taxon>eudicotyledons</taxon>
        <taxon>Gunneridae</taxon>
        <taxon>Pentapetalae</taxon>
        <taxon>rosids</taxon>
        <taxon>malvids</taxon>
        <taxon>Sapindales</taxon>
        <taxon>Sapindaceae</taxon>
        <taxon>Xanthoceroideae</taxon>
        <taxon>Xanthoceras</taxon>
    </lineage>
</organism>
<feature type="compositionally biased region" description="Polar residues" evidence="1">
    <location>
        <begin position="144"/>
        <end position="154"/>
    </location>
</feature>
<dbReference type="SUPFAM" id="SSF46565">
    <property type="entry name" value="Chaperone J-domain"/>
    <property type="match status" value="1"/>
</dbReference>
<reference evidence="3 4" key="1">
    <citation type="submission" date="2021-02" db="EMBL/GenBank/DDBJ databases">
        <title>Plant Genome Project.</title>
        <authorList>
            <person name="Zhang R.-G."/>
        </authorList>
    </citation>
    <scope>NUCLEOTIDE SEQUENCE [LARGE SCALE GENOMIC DNA]</scope>
    <source>
        <tissue evidence="3">Leaves</tissue>
    </source>
</reference>
<comment type="caution">
    <text evidence="3">The sequence shown here is derived from an EMBL/GenBank/DDBJ whole genome shotgun (WGS) entry which is preliminary data.</text>
</comment>
<dbReference type="PANTHER" id="PTHR45432">
    <property type="entry name" value="CHAPERONE PROTEIN DNAJ 11, CHLOROPLASTIC-LIKE"/>
    <property type="match status" value="1"/>
</dbReference>
<evidence type="ECO:0000259" key="2">
    <source>
        <dbReference type="PROSITE" id="PS50076"/>
    </source>
</evidence>
<keyword evidence="4" id="KW-1185">Reference proteome</keyword>
<protein>
    <recommendedName>
        <fullName evidence="2">J domain-containing protein</fullName>
    </recommendedName>
</protein>
<dbReference type="Proteomes" id="UP000827721">
    <property type="component" value="Unassembled WGS sequence"/>
</dbReference>
<dbReference type="Pfam" id="PF00226">
    <property type="entry name" value="DnaJ"/>
    <property type="match status" value="1"/>
</dbReference>
<dbReference type="PROSITE" id="PS50076">
    <property type="entry name" value="DNAJ_2"/>
    <property type="match status" value="1"/>
</dbReference>
<evidence type="ECO:0000256" key="1">
    <source>
        <dbReference type="SAM" id="MobiDB-lite"/>
    </source>
</evidence>
<dbReference type="InterPro" id="IPR036869">
    <property type="entry name" value="J_dom_sf"/>
</dbReference>
<accession>A0ABQ8I7S1</accession>
<feature type="domain" description="J" evidence="2">
    <location>
        <begin position="71"/>
        <end position="135"/>
    </location>
</feature>
<feature type="region of interest" description="Disordered" evidence="1">
    <location>
        <begin position="144"/>
        <end position="165"/>
    </location>
</feature>
<evidence type="ECO:0000313" key="3">
    <source>
        <dbReference type="EMBL" id="KAH7572683.1"/>
    </source>
</evidence>
<dbReference type="PANTHER" id="PTHR45432:SF2">
    <property type="entry name" value="CHAPERONE PROTEIN DNAJ 11, CHLOROPLASTIC"/>
    <property type="match status" value="1"/>
</dbReference>
<dbReference type="CDD" id="cd06257">
    <property type="entry name" value="DnaJ"/>
    <property type="match status" value="1"/>
</dbReference>
<dbReference type="InterPro" id="IPR001623">
    <property type="entry name" value="DnaJ_domain"/>
</dbReference>